<keyword evidence="1" id="KW-0472">Membrane</keyword>
<reference evidence="2 3" key="1">
    <citation type="submission" date="2017-05" db="EMBL/GenBank/DDBJ databases">
        <authorList>
            <person name="Varghese N."/>
            <person name="Submissions S."/>
        </authorList>
    </citation>
    <scope>NUCLEOTIDE SEQUENCE [LARGE SCALE GENOMIC DNA]</scope>
    <source>
        <strain evidence="2 3">DSM 16304</strain>
    </source>
</reference>
<feature type="transmembrane region" description="Helical" evidence="1">
    <location>
        <begin position="226"/>
        <end position="242"/>
    </location>
</feature>
<evidence type="ECO:0000313" key="3">
    <source>
        <dbReference type="Proteomes" id="UP000317315"/>
    </source>
</evidence>
<feature type="transmembrane region" description="Helical" evidence="1">
    <location>
        <begin position="356"/>
        <end position="374"/>
    </location>
</feature>
<dbReference type="EMBL" id="FXTM01000010">
    <property type="protein sequence ID" value="SMO55364.1"/>
    <property type="molecule type" value="Genomic_DNA"/>
</dbReference>
<evidence type="ECO:0000313" key="2">
    <source>
        <dbReference type="EMBL" id="SMO55364.1"/>
    </source>
</evidence>
<name>A0A521C7I6_9BACT</name>
<keyword evidence="1" id="KW-1133">Transmembrane helix</keyword>
<protein>
    <recommendedName>
        <fullName evidence="4">O-Antigen ligase</fullName>
    </recommendedName>
</protein>
<sequence length="404" mass="48215">MIRIKVKVVLYMLVSFLILSWFFNTMIIFPINYLTLTVFFYSLSLLLFIHKPFFISDIYKQIINIKLLFLLIFLVGITMIITIFTGQSSSLFLPIKAILFVLTPILFFLNYSVLYKYNLSLIIKILFILSLLFQFIFSFIIGHYDKEHGKILMKNSTIFNFSSNELSLYIIFITFTTGWIYYKYYKPNKLLLTFVYFLPLLHFSKSHLVAYLLSLLITLILQRNRLAVLFTLIFVILLKYLNNHYVEYNLLISNEQIKKLLLANHLIFSSNFQDWLSFIAKVGDRTRAYIFQTYFSNLDKCILTGLGDQANKILTGGRDYHNMFFFFTIQYGLLGFFFYFMTLVLFLFYSLKKFEYLKFISNFIIIYVILRGLFITYDPYRFTILLLFFIILEANLKYYHKCKN</sequence>
<proteinExistence type="predicted"/>
<evidence type="ECO:0000256" key="1">
    <source>
        <dbReference type="SAM" id="Phobius"/>
    </source>
</evidence>
<keyword evidence="3" id="KW-1185">Reference proteome</keyword>
<evidence type="ECO:0008006" key="4">
    <source>
        <dbReference type="Google" id="ProtNLM"/>
    </source>
</evidence>
<organism evidence="2 3">
    <name type="scientific">Balnearium lithotrophicum</name>
    <dbReference type="NCBI Taxonomy" id="223788"/>
    <lineage>
        <taxon>Bacteria</taxon>
        <taxon>Pseudomonadati</taxon>
        <taxon>Aquificota</taxon>
        <taxon>Aquificia</taxon>
        <taxon>Desulfurobacteriales</taxon>
        <taxon>Desulfurobacteriaceae</taxon>
        <taxon>Balnearium</taxon>
    </lineage>
</organism>
<feature type="transmembrane region" description="Helical" evidence="1">
    <location>
        <begin position="62"/>
        <end position="85"/>
    </location>
</feature>
<feature type="transmembrane region" description="Helical" evidence="1">
    <location>
        <begin position="166"/>
        <end position="182"/>
    </location>
</feature>
<gene>
    <name evidence="2" type="ORF">SAMN06269117_11042</name>
</gene>
<feature type="transmembrane region" description="Helical" evidence="1">
    <location>
        <begin position="97"/>
        <end position="115"/>
    </location>
</feature>
<dbReference type="AlphaFoldDB" id="A0A521C7I6"/>
<feature type="transmembrane region" description="Helical" evidence="1">
    <location>
        <begin position="6"/>
        <end position="24"/>
    </location>
</feature>
<feature type="transmembrane region" description="Helical" evidence="1">
    <location>
        <begin position="31"/>
        <end position="50"/>
    </location>
</feature>
<feature type="transmembrane region" description="Helical" evidence="1">
    <location>
        <begin position="380"/>
        <end position="399"/>
    </location>
</feature>
<feature type="transmembrane region" description="Helical" evidence="1">
    <location>
        <begin position="324"/>
        <end position="349"/>
    </location>
</feature>
<keyword evidence="1" id="KW-0812">Transmembrane</keyword>
<feature type="transmembrane region" description="Helical" evidence="1">
    <location>
        <begin position="121"/>
        <end position="145"/>
    </location>
</feature>
<accession>A0A521C7I6</accession>
<dbReference type="Proteomes" id="UP000317315">
    <property type="component" value="Unassembled WGS sequence"/>
</dbReference>